<evidence type="ECO:0000313" key="9">
    <source>
        <dbReference type="Proteomes" id="UP001150904"/>
    </source>
</evidence>
<dbReference type="InterPro" id="IPR051127">
    <property type="entry name" value="Fungal_SecMet_Regulators"/>
</dbReference>
<feature type="region of interest" description="Disordered" evidence="6">
    <location>
        <begin position="608"/>
        <end position="627"/>
    </location>
</feature>
<evidence type="ECO:0000259" key="7">
    <source>
        <dbReference type="PROSITE" id="PS50048"/>
    </source>
</evidence>
<keyword evidence="1" id="KW-0479">Metal-binding</keyword>
<sequence length="678" mass="75178">MGRPKVHPANRLRANTACTTCRASKKRCSGSFPCTNCIRKGCGRTCIPFKSIPDASPQSRPSPATQTAIEDIPAWSSSSVNLHSPAASHTHDGADRQIERVIETGSRSPEATHRTLPRMLRNLQGERVYVGKAASLSFLQLLRDTVTQHIGPSQFSHNFNSEDMLETESRHDPLNFSEERCDNDEKRRFIRTFHTVTSGFLFLECHPESLILDDPDPKTDREKTRAAVRDLVIAIGAQSCSNEPETVRTERFFFARGQQRTFANFLEDPSMDLVRVFLLMSFYMFGACRRNAAFMYLGVAARSAVALGLHTDSYGSLSRDEQRERSQLWMSLCVIDLLASSILGRPAATASLLWENKREIPLMAATPAEAVLLASFQLSLILEEIISCLYSEKAASTERADSLLAKLNRWSDQLPNSIRKSSENEETIAAQECIIGNMHVACSYHFAVILVTRPFLISTLSVRLARLHRTLSGAAIDMLEEDPAHSRLAAACIDSAVYMLQTCMEVHQSGLLLRNMGILKAFVFAAALVLGFSMFSHRDIDSEVDGAFAGALSILRMLSQQSAQAAHYLEILTLLEAAITQQRRRLAAQARQRRSQYVSRIFSLNDDPGSARMQSEGEGRAATTPLQQGGSFYPWTPQHDGPATMTPPVIDGALLDWEGMELPLWDSFPFTEPGSSVL</sequence>
<evidence type="ECO:0000256" key="5">
    <source>
        <dbReference type="ARBA" id="ARBA00023242"/>
    </source>
</evidence>
<dbReference type="GO" id="GO:0005634">
    <property type="term" value="C:nucleus"/>
    <property type="evidence" value="ECO:0007669"/>
    <property type="project" value="TreeGrafter"/>
</dbReference>
<dbReference type="GeneID" id="83182339"/>
<dbReference type="PANTHER" id="PTHR47424">
    <property type="entry name" value="REGULATORY PROTEIN GAL4"/>
    <property type="match status" value="1"/>
</dbReference>
<dbReference type="EMBL" id="JAPQKR010000015">
    <property type="protein sequence ID" value="KAJ5194538.1"/>
    <property type="molecule type" value="Genomic_DNA"/>
</dbReference>
<dbReference type="SMART" id="SM00906">
    <property type="entry name" value="Fungal_trans"/>
    <property type="match status" value="1"/>
</dbReference>
<feature type="domain" description="Zn(2)-C6 fungal-type" evidence="7">
    <location>
        <begin position="17"/>
        <end position="46"/>
    </location>
</feature>
<dbReference type="CDD" id="cd00067">
    <property type="entry name" value="GAL4"/>
    <property type="match status" value="1"/>
</dbReference>
<keyword evidence="9" id="KW-1185">Reference proteome</keyword>
<evidence type="ECO:0000256" key="2">
    <source>
        <dbReference type="ARBA" id="ARBA00023015"/>
    </source>
</evidence>
<accession>A0A9W9JD05</accession>
<reference evidence="8" key="1">
    <citation type="submission" date="2022-12" db="EMBL/GenBank/DDBJ databases">
        <authorList>
            <person name="Petersen C."/>
        </authorList>
    </citation>
    <scope>NUCLEOTIDE SEQUENCE</scope>
    <source>
        <strain evidence="8">IBT 15544</strain>
    </source>
</reference>
<name>A0A9W9JD05_9EURO</name>
<dbReference type="PROSITE" id="PS50048">
    <property type="entry name" value="ZN2_CY6_FUNGAL_2"/>
    <property type="match status" value="1"/>
</dbReference>
<dbReference type="PROSITE" id="PS00463">
    <property type="entry name" value="ZN2_CY6_FUNGAL_1"/>
    <property type="match status" value="1"/>
</dbReference>
<dbReference type="SMART" id="SM00066">
    <property type="entry name" value="GAL4"/>
    <property type="match status" value="1"/>
</dbReference>
<keyword evidence="4" id="KW-0804">Transcription</keyword>
<dbReference type="OrthoDB" id="4064873at2759"/>
<evidence type="ECO:0000256" key="4">
    <source>
        <dbReference type="ARBA" id="ARBA00023163"/>
    </source>
</evidence>
<protein>
    <recommendedName>
        <fullName evidence="7">Zn(2)-C6 fungal-type domain-containing protein</fullName>
    </recommendedName>
</protein>
<evidence type="ECO:0000256" key="1">
    <source>
        <dbReference type="ARBA" id="ARBA00022723"/>
    </source>
</evidence>
<comment type="caution">
    <text evidence="8">The sequence shown here is derived from an EMBL/GenBank/DDBJ whole genome shotgun (WGS) entry which is preliminary data.</text>
</comment>
<proteinExistence type="predicted"/>
<evidence type="ECO:0000256" key="6">
    <source>
        <dbReference type="SAM" id="MobiDB-lite"/>
    </source>
</evidence>
<dbReference type="CDD" id="cd12148">
    <property type="entry name" value="fungal_TF_MHR"/>
    <property type="match status" value="1"/>
</dbReference>
<evidence type="ECO:0000313" key="8">
    <source>
        <dbReference type="EMBL" id="KAJ5194538.1"/>
    </source>
</evidence>
<gene>
    <name evidence="8" type="ORF">N7498_007976</name>
</gene>
<organism evidence="8 9">
    <name type="scientific">Penicillium cinerascens</name>
    <dbReference type="NCBI Taxonomy" id="70096"/>
    <lineage>
        <taxon>Eukaryota</taxon>
        <taxon>Fungi</taxon>
        <taxon>Dikarya</taxon>
        <taxon>Ascomycota</taxon>
        <taxon>Pezizomycotina</taxon>
        <taxon>Eurotiomycetes</taxon>
        <taxon>Eurotiomycetidae</taxon>
        <taxon>Eurotiales</taxon>
        <taxon>Aspergillaceae</taxon>
        <taxon>Penicillium</taxon>
    </lineage>
</organism>
<keyword evidence="2" id="KW-0805">Transcription regulation</keyword>
<dbReference type="Proteomes" id="UP001150904">
    <property type="component" value="Unassembled WGS sequence"/>
</dbReference>
<dbReference type="AlphaFoldDB" id="A0A9W9JD05"/>
<dbReference type="InterPro" id="IPR001138">
    <property type="entry name" value="Zn2Cys6_DnaBD"/>
</dbReference>
<dbReference type="GO" id="GO:0008270">
    <property type="term" value="F:zinc ion binding"/>
    <property type="evidence" value="ECO:0007669"/>
    <property type="project" value="InterPro"/>
</dbReference>
<dbReference type="Pfam" id="PF04082">
    <property type="entry name" value="Fungal_trans"/>
    <property type="match status" value="1"/>
</dbReference>
<evidence type="ECO:0000256" key="3">
    <source>
        <dbReference type="ARBA" id="ARBA00023125"/>
    </source>
</evidence>
<dbReference type="GO" id="GO:0000981">
    <property type="term" value="F:DNA-binding transcription factor activity, RNA polymerase II-specific"/>
    <property type="evidence" value="ECO:0007669"/>
    <property type="project" value="InterPro"/>
</dbReference>
<dbReference type="GO" id="GO:0000435">
    <property type="term" value="P:positive regulation of transcription from RNA polymerase II promoter by galactose"/>
    <property type="evidence" value="ECO:0007669"/>
    <property type="project" value="TreeGrafter"/>
</dbReference>
<dbReference type="Pfam" id="PF00172">
    <property type="entry name" value="Zn_clus"/>
    <property type="match status" value="1"/>
</dbReference>
<dbReference type="RefSeq" id="XP_058305026.1">
    <property type="nucleotide sequence ID" value="XM_058455038.1"/>
</dbReference>
<dbReference type="PANTHER" id="PTHR47424:SF9">
    <property type="entry name" value="TAH-2"/>
    <property type="match status" value="1"/>
</dbReference>
<keyword evidence="3" id="KW-0238">DNA-binding</keyword>
<dbReference type="Gene3D" id="4.10.240.10">
    <property type="entry name" value="Zn(2)-C6 fungal-type DNA-binding domain"/>
    <property type="match status" value="1"/>
</dbReference>
<dbReference type="GO" id="GO:0000978">
    <property type="term" value="F:RNA polymerase II cis-regulatory region sequence-specific DNA binding"/>
    <property type="evidence" value="ECO:0007669"/>
    <property type="project" value="TreeGrafter"/>
</dbReference>
<reference evidence="8" key="2">
    <citation type="journal article" date="2023" name="IMA Fungus">
        <title>Comparative genomic study of the Penicillium genus elucidates a diverse pangenome and 15 lateral gene transfer events.</title>
        <authorList>
            <person name="Petersen C."/>
            <person name="Sorensen T."/>
            <person name="Nielsen M.R."/>
            <person name="Sondergaard T.E."/>
            <person name="Sorensen J.L."/>
            <person name="Fitzpatrick D.A."/>
            <person name="Frisvad J.C."/>
            <person name="Nielsen K.L."/>
        </authorList>
    </citation>
    <scope>NUCLEOTIDE SEQUENCE</scope>
    <source>
        <strain evidence="8">IBT 15544</strain>
    </source>
</reference>
<dbReference type="InterPro" id="IPR007219">
    <property type="entry name" value="XnlR_reg_dom"/>
</dbReference>
<dbReference type="GO" id="GO:0006351">
    <property type="term" value="P:DNA-templated transcription"/>
    <property type="evidence" value="ECO:0007669"/>
    <property type="project" value="InterPro"/>
</dbReference>
<dbReference type="InterPro" id="IPR036864">
    <property type="entry name" value="Zn2-C6_fun-type_DNA-bd_sf"/>
</dbReference>
<keyword evidence="5" id="KW-0539">Nucleus</keyword>
<dbReference type="SUPFAM" id="SSF57701">
    <property type="entry name" value="Zn2/Cys6 DNA-binding domain"/>
    <property type="match status" value="1"/>
</dbReference>